<organism evidence="2 3">
    <name type="scientific">Thiohalomonas denitrificans</name>
    <dbReference type="NCBI Taxonomy" id="415747"/>
    <lineage>
        <taxon>Bacteria</taxon>
        <taxon>Pseudomonadati</taxon>
        <taxon>Pseudomonadota</taxon>
        <taxon>Gammaproteobacteria</taxon>
        <taxon>Thiohalomonadales</taxon>
        <taxon>Thiohalomonadaceae</taxon>
        <taxon>Thiohalomonas</taxon>
    </lineage>
</organism>
<keyword evidence="3" id="KW-1185">Reference proteome</keyword>
<proteinExistence type="predicted"/>
<dbReference type="EMBL" id="FMWD01000006">
    <property type="protein sequence ID" value="SCZ61520.1"/>
    <property type="molecule type" value="Genomic_DNA"/>
</dbReference>
<dbReference type="SUPFAM" id="SSF88713">
    <property type="entry name" value="Glycoside hydrolase/deacetylase"/>
    <property type="match status" value="1"/>
</dbReference>
<dbReference type="Proteomes" id="UP000199648">
    <property type="component" value="Unassembled WGS sequence"/>
</dbReference>
<dbReference type="AlphaFoldDB" id="A0A1G5QJ00"/>
<dbReference type="OrthoDB" id="8597776at2"/>
<gene>
    <name evidence="2" type="ORF">SAMN03097708_02149</name>
</gene>
<accession>A0A1G5QJ00</accession>
<dbReference type="RefSeq" id="WP_092996629.1">
    <property type="nucleotide sequence ID" value="NZ_FMWD01000006.1"/>
</dbReference>
<feature type="domain" description="DUF7033" evidence="1">
    <location>
        <begin position="118"/>
        <end position="204"/>
    </location>
</feature>
<dbReference type="InterPro" id="IPR011330">
    <property type="entry name" value="Glyco_hydro/deAcase_b/a-brl"/>
</dbReference>
<evidence type="ECO:0000313" key="2">
    <source>
        <dbReference type="EMBL" id="SCZ61520.1"/>
    </source>
</evidence>
<dbReference type="GO" id="GO:0005975">
    <property type="term" value="P:carbohydrate metabolic process"/>
    <property type="evidence" value="ECO:0007669"/>
    <property type="project" value="InterPro"/>
</dbReference>
<dbReference type="Gene3D" id="3.20.20.370">
    <property type="entry name" value="Glycoside hydrolase/deacetylase"/>
    <property type="match status" value="1"/>
</dbReference>
<sequence>MTVIVEAPGIRRAEREYIISTVLGDFLGLDWKLQVHGRADVRITLSDQPGKELSFPDCLLGIDPESWLTAASLPEQPLGAWDVNELRLEIPLTEPVVPIIYGDAASVALCKHNLIKLPVDIFGSAFFMITRYEELVTPDRDDHDRFPAWASLAYKEGFLERPIVDEYVEILWSAMNSLWPGLFRKTRSFEIKVSHDVDRPSRYLFGSVNRFMRSIVGDLIKRGDIRRMMYAPLVRWGTPENLHPADPFNTFEWIMDVSEDYGLQSAFYFICGRTDQTMDADYDVEHPAIRALIRRIHERGHEIGLHPSYNTYLDPAALEAEAKRLWAVCEDEGIQQQAWGGRMHYLRWRQPTTLAAWESAGMAYDSTMGYADHVGFRSGVCREYPAFDLIARNKLRLRIRPLIVMECTVLSPKYMATVSPEAAAQRIVRLKEICERFSGEFTMLWHNSELVTPRRKGVYRQCLRGISGTVEE</sequence>
<dbReference type="CDD" id="cd10931">
    <property type="entry name" value="CE4_u7"/>
    <property type="match status" value="1"/>
</dbReference>
<evidence type="ECO:0000313" key="3">
    <source>
        <dbReference type="Proteomes" id="UP000199648"/>
    </source>
</evidence>
<dbReference type="Pfam" id="PF23019">
    <property type="entry name" value="DUF7033"/>
    <property type="match status" value="1"/>
</dbReference>
<protein>
    <recommendedName>
        <fullName evidence="1">DUF7033 domain-containing protein</fullName>
    </recommendedName>
</protein>
<evidence type="ECO:0000259" key="1">
    <source>
        <dbReference type="Pfam" id="PF23019"/>
    </source>
</evidence>
<name>A0A1G5QJ00_9GAMM</name>
<dbReference type="InterPro" id="IPR054297">
    <property type="entry name" value="DUF7033"/>
</dbReference>
<reference evidence="2 3" key="1">
    <citation type="submission" date="2016-10" db="EMBL/GenBank/DDBJ databases">
        <authorList>
            <person name="de Groot N.N."/>
        </authorList>
    </citation>
    <scope>NUCLEOTIDE SEQUENCE [LARGE SCALE GENOMIC DNA]</scope>
    <source>
        <strain evidence="2 3">HLD2</strain>
    </source>
</reference>
<dbReference type="STRING" id="415747.SAMN03097708_02149"/>